<protein>
    <submittedName>
        <fullName evidence="2">Uncharacterized protein</fullName>
    </submittedName>
</protein>
<dbReference type="AlphaFoldDB" id="A0A8X6L6D5"/>
<dbReference type="EMBL" id="BMAO01015104">
    <property type="protein sequence ID" value="GFQ99395.1"/>
    <property type="molecule type" value="Genomic_DNA"/>
</dbReference>
<name>A0A8X6L6D5_TRICU</name>
<sequence length="90" mass="10444">MRISSTAEKGENFEYSKQQNPRGKEFLTSWRRQIQQLYLKLMMSLGHLYMSSSRLVKESKILLKMVSPSEPQSCVSKASDLRLIFQTSPE</sequence>
<evidence type="ECO:0000313" key="2">
    <source>
        <dbReference type="EMBL" id="GFQ99395.1"/>
    </source>
</evidence>
<evidence type="ECO:0000313" key="3">
    <source>
        <dbReference type="Proteomes" id="UP000887116"/>
    </source>
</evidence>
<evidence type="ECO:0000256" key="1">
    <source>
        <dbReference type="SAM" id="MobiDB-lite"/>
    </source>
</evidence>
<comment type="caution">
    <text evidence="2">The sequence shown here is derived from an EMBL/GenBank/DDBJ whole genome shotgun (WGS) entry which is preliminary data.</text>
</comment>
<feature type="region of interest" description="Disordered" evidence="1">
    <location>
        <begin position="1"/>
        <end position="21"/>
    </location>
</feature>
<keyword evidence="3" id="KW-1185">Reference proteome</keyword>
<accession>A0A8X6L6D5</accession>
<dbReference type="Proteomes" id="UP000887116">
    <property type="component" value="Unassembled WGS sequence"/>
</dbReference>
<proteinExistence type="predicted"/>
<reference evidence="2" key="1">
    <citation type="submission" date="2020-07" db="EMBL/GenBank/DDBJ databases">
        <title>Multicomponent nature underlies the extraordinary mechanical properties of spider dragline silk.</title>
        <authorList>
            <person name="Kono N."/>
            <person name="Nakamura H."/>
            <person name="Mori M."/>
            <person name="Yoshida Y."/>
            <person name="Ohtoshi R."/>
            <person name="Malay A.D."/>
            <person name="Moran D.A.P."/>
            <person name="Tomita M."/>
            <person name="Numata K."/>
            <person name="Arakawa K."/>
        </authorList>
    </citation>
    <scope>NUCLEOTIDE SEQUENCE</scope>
</reference>
<organism evidence="2 3">
    <name type="scientific">Trichonephila clavata</name>
    <name type="common">Joro spider</name>
    <name type="synonym">Nephila clavata</name>
    <dbReference type="NCBI Taxonomy" id="2740835"/>
    <lineage>
        <taxon>Eukaryota</taxon>
        <taxon>Metazoa</taxon>
        <taxon>Ecdysozoa</taxon>
        <taxon>Arthropoda</taxon>
        <taxon>Chelicerata</taxon>
        <taxon>Arachnida</taxon>
        <taxon>Araneae</taxon>
        <taxon>Araneomorphae</taxon>
        <taxon>Entelegynae</taxon>
        <taxon>Araneoidea</taxon>
        <taxon>Nephilidae</taxon>
        <taxon>Trichonephila</taxon>
    </lineage>
</organism>
<gene>
    <name evidence="2" type="ORF">TNCT_736351</name>
</gene>